<dbReference type="AlphaFoldDB" id="A0ABD3PVD3"/>
<dbReference type="Proteomes" id="UP001530400">
    <property type="component" value="Unassembled WGS sequence"/>
</dbReference>
<protein>
    <recommendedName>
        <fullName evidence="3">SET domain-containing protein</fullName>
    </recommendedName>
</protein>
<name>A0ABD3PVD3_9STRA</name>
<proteinExistence type="predicted"/>
<sequence>MDNNAYIMNLQGSGGYIDACVLKSQYCETSNLDSNPSACGHIVNHDANNPNTEVFDFCWADVLLDRHDEDDEPCYQLPNEMRADGKPWYFDKVLREIVSFPEAESVGKSQPFGAALVATQPLDKDDELLLDYKLTEPYPSWAKDWYNQTEDAYMSTY</sequence>
<organism evidence="1 2">
    <name type="scientific">Cyclotella atomus</name>
    <dbReference type="NCBI Taxonomy" id="382360"/>
    <lineage>
        <taxon>Eukaryota</taxon>
        <taxon>Sar</taxon>
        <taxon>Stramenopiles</taxon>
        <taxon>Ochrophyta</taxon>
        <taxon>Bacillariophyta</taxon>
        <taxon>Coscinodiscophyceae</taxon>
        <taxon>Thalassiosirophycidae</taxon>
        <taxon>Stephanodiscales</taxon>
        <taxon>Stephanodiscaceae</taxon>
        <taxon>Cyclotella</taxon>
    </lineage>
</organism>
<evidence type="ECO:0008006" key="3">
    <source>
        <dbReference type="Google" id="ProtNLM"/>
    </source>
</evidence>
<keyword evidence="2" id="KW-1185">Reference proteome</keyword>
<evidence type="ECO:0000313" key="1">
    <source>
        <dbReference type="EMBL" id="KAL3792069.1"/>
    </source>
</evidence>
<gene>
    <name evidence="1" type="ORF">ACHAWO_006865</name>
</gene>
<dbReference type="EMBL" id="JALLPJ020000438">
    <property type="protein sequence ID" value="KAL3792069.1"/>
    <property type="molecule type" value="Genomic_DNA"/>
</dbReference>
<accession>A0ABD3PVD3</accession>
<comment type="caution">
    <text evidence="1">The sequence shown here is derived from an EMBL/GenBank/DDBJ whole genome shotgun (WGS) entry which is preliminary data.</text>
</comment>
<evidence type="ECO:0000313" key="2">
    <source>
        <dbReference type="Proteomes" id="UP001530400"/>
    </source>
</evidence>
<reference evidence="1 2" key="1">
    <citation type="submission" date="2024-10" db="EMBL/GenBank/DDBJ databases">
        <title>Updated reference genomes for cyclostephanoid diatoms.</title>
        <authorList>
            <person name="Roberts W.R."/>
            <person name="Alverson A.J."/>
        </authorList>
    </citation>
    <scope>NUCLEOTIDE SEQUENCE [LARGE SCALE GENOMIC DNA]</scope>
    <source>
        <strain evidence="1 2">AJA010-31</strain>
    </source>
</reference>